<accession>A0A0C3F499</accession>
<dbReference type="InParanoid" id="A0A0C3F499"/>
<proteinExistence type="predicted"/>
<dbReference type="HOGENOM" id="CLU_1856045_0_0_1"/>
<evidence type="ECO:0000313" key="2">
    <source>
        <dbReference type="Proteomes" id="UP000054166"/>
    </source>
</evidence>
<name>A0A0C3F499_PILCF</name>
<sequence>MPTFLPKYSSIRVNWNRSQFSCYHNVPRNVTRAGHRNPYMVYIRRRITSPVTVPSTRWESRSYGRFCTVRVRIGAVTADMVAEKCARIRTYGKCTARIRQEPVPVLAGPIFCTVDGRNLYGCNRIRVRWPALLVTKDS</sequence>
<dbReference type="EMBL" id="KN833009">
    <property type="protein sequence ID" value="KIM79565.1"/>
    <property type="molecule type" value="Genomic_DNA"/>
</dbReference>
<keyword evidence="2" id="KW-1185">Reference proteome</keyword>
<reference evidence="2" key="2">
    <citation type="submission" date="2015-01" db="EMBL/GenBank/DDBJ databases">
        <title>Evolutionary Origins and Diversification of the Mycorrhizal Mutualists.</title>
        <authorList>
            <consortium name="DOE Joint Genome Institute"/>
            <consortium name="Mycorrhizal Genomics Consortium"/>
            <person name="Kohler A."/>
            <person name="Kuo A."/>
            <person name="Nagy L.G."/>
            <person name="Floudas D."/>
            <person name="Copeland A."/>
            <person name="Barry K.W."/>
            <person name="Cichocki N."/>
            <person name="Veneault-Fourrey C."/>
            <person name="LaButti K."/>
            <person name="Lindquist E.A."/>
            <person name="Lipzen A."/>
            <person name="Lundell T."/>
            <person name="Morin E."/>
            <person name="Murat C."/>
            <person name="Riley R."/>
            <person name="Ohm R."/>
            <person name="Sun H."/>
            <person name="Tunlid A."/>
            <person name="Henrissat B."/>
            <person name="Grigoriev I.V."/>
            <person name="Hibbett D.S."/>
            <person name="Martin F."/>
        </authorList>
    </citation>
    <scope>NUCLEOTIDE SEQUENCE [LARGE SCALE GENOMIC DNA]</scope>
    <source>
        <strain evidence="2">F 1598</strain>
    </source>
</reference>
<gene>
    <name evidence="1" type="ORF">PILCRDRAFT_560339</name>
</gene>
<dbReference type="Proteomes" id="UP000054166">
    <property type="component" value="Unassembled WGS sequence"/>
</dbReference>
<organism evidence="1 2">
    <name type="scientific">Piloderma croceum (strain F 1598)</name>
    <dbReference type="NCBI Taxonomy" id="765440"/>
    <lineage>
        <taxon>Eukaryota</taxon>
        <taxon>Fungi</taxon>
        <taxon>Dikarya</taxon>
        <taxon>Basidiomycota</taxon>
        <taxon>Agaricomycotina</taxon>
        <taxon>Agaricomycetes</taxon>
        <taxon>Agaricomycetidae</taxon>
        <taxon>Atheliales</taxon>
        <taxon>Atheliaceae</taxon>
        <taxon>Piloderma</taxon>
    </lineage>
</organism>
<evidence type="ECO:0000313" key="1">
    <source>
        <dbReference type="EMBL" id="KIM79565.1"/>
    </source>
</evidence>
<dbReference type="AlphaFoldDB" id="A0A0C3F499"/>
<reference evidence="1 2" key="1">
    <citation type="submission" date="2014-04" db="EMBL/GenBank/DDBJ databases">
        <authorList>
            <consortium name="DOE Joint Genome Institute"/>
            <person name="Kuo A."/>
            <person name="Tarkka M."/>
            <person name="Buscot F."/>
            <person name="Kohler A."/>
            <person name="Nagy L.G."/>
            <person name="Floudas D."/>
            <person name="Copeland A."/>
            <person name="Barry K.W."/>
            <person name="Cichocki N."/>
            <person name="Veneault-Fourrey C."/>
            <person name="LaButti K."/>
            <person name="Lindquist E.A."/>
            <person name="Lipzen A."/>
            <person name="Lundell T."/>
            <person name="Morin E."/>
            <person name="Murat C."/>
            <person name="Sun H."/>
            <person name="Tunlid A."/>
            <person name="Henrissat B."/>
            <person name="Grigoriev I.V."/>
            <person name="Hibbett D.S."/>
            <person name="Martin F."/>
            <person name="Nordberg H.P."/>
            <person name="Cantor M.N."/>
            <person name="Hua S.X."/>
        </authorList>
    </citation>
    <scope>NUCLEOTIDE SEQUENCE [LARGE SCALE GENOMIC DNA]</scope>
    <source>
        <strain evidence="1 2">F 1598</strain>
    </source>
</reference>
<protein>
    <submittedName>
        <fullName evidence="1">Uncharacterized protein</fullName>
    </submittedName>
</protein>